<dbReference type="Proteomes" id="UP000017670">
    <property type="component" value="Unassembled WGS sequence"/>
</dbReference>
<dbReference type="Pfam" id="PF16732">
    <property type="entry name" value="ComP_DUS"/>
    <property type="match status" value="1"/>
</dbReference>
<dbReference type="GO" id="GO:0015627">
    <property type="term" value="C:type II protein secretion system complex"/>
    <property type="evidence" value="ECO:0007669"/>
    <property type="project" value="InterPro"/>
</dbReference>
<evidence type="ECO:0000256" key="2">
    <source>
        <dbReference type="SAM" id="Phobius"/>
    </source>
</evidence>
<keyword evidence="1" id="KW-0488">Methylation</keyword>
<feature type="transmembrane region" description="Helical" evidence="2">
    <location>
        <begin position="7"/>
        <end position="31"/>
    </location>
</feature>
<dbReference type="InterPro" id="IPR031982">
    <property type="entry name" value="PilE-like"/>
</dbReference>
<keyword evidence="2" id="KW-1133">Transmembrane helix</keyword>
<dbReference type="HOGENOM" id="CLU_091705_6_2_6"/>
<dbReference type="EMBL" id="APQL01000005">
    <property type="protein sequence ID" value="ENW07014.1"/>
    <property type="molecule type" value="Genomic_DNA"/>
</dbReference>
<dbReference type="NCBIfam" id="TIGR02532">
    <property type="entry name" value="IV_pilin_GFxxxE"/>
    <property type="match status" value="1"/>
</dbReference>
<dbReference type="Gene3D" id="3.30.700.10">
    <property type="entry name" value="Glycoprotein, Type 4 Pilin"/>
    <property type="match status" value="1"/>
</dbReference>
<keyword evidence="2" id="KW-0812">Transmembrane</keyword>
<gene>
    <name evidence="3" type="ORF">F933_01474</name>
</gene>
<dbReference type="SUPFAM" id="SSF54523">
    <property type="entry name" value="Pili subunits"/>
    <property type="match status" value="1"/>
</dbReference>
<dbReference type="InterPro" id="IPR045584">
    <property type="entry name" value="Pilin-like"/>
</dbReference>
<dbReference type="GO" id="GO:0043683">
    <property type="term" value="P:type IV pilus assembly"/>
    <property type="evidence" value="ECO:0007669"/>
    <property type="project" value="InterPro"/>
</dbReference>
<organism evidence="3 4">
    <name type="scientific">Acinetobacter beijerinckii CIP 110307</name>
    <dbReference type="NCBI Taxonomy" id="1217648"/>
    <lineage>
        <taxon>Bacteria</taxon>
        <taxon>Pseudomonadati</taxon>
        <taxon>Pseudomonadota</taxon>
        <taxon>Gammaproteobacteria</taxon>
        <taxon>Moraxellales</taxon>
        <taxon>Moraxellaceae</taxon>
        <taxon>Acinetobacter</taxon>
    </lineage>
</organism>
<sequence>MVIKNKGFTLIELMIVVGIVGILAAIAYPSYTSYKVRVQRTDAQAEMMQIARTMANYKMANNNYAGRTVINIYGAATIPRTDPLYDITLTDVDGVLLTNASAKVRTWLLIATPKTGTTQASNGVICLNDQGQKFWAKGATACSLSTASNWDGY</sequence>
<dbReference type="PRINTS" id="PR00813">
    <property type="entry name" value="BCTERIALGSPG"/>
</dbReference>
<accession>N9FQC4</accession>
<proteinExistence type="predicted"/>
<comment type="caution">
    <text evidence="3">The sequence shown here is derived from an EMBL/GenBank/DDBJ whole genome shotgun (WGS) entry which is preliminary data.</text>
</comment>
<name>N9FQC4_9GAMM</name>
<reference evidence="3 4" key="1">
    <citation type="submission" date="2013-02" db="EMBL/GenBank/DDBJ databases">
        <title>The Genome Sequence of Acinetobacter beijerinckii CIP 110307.</title>
        <authorList>
            <consortium name="The Broad Institute Genome Sequencing Platform"/>
            <consortium name="The Broad Institute Genome Sequencing Center for Infectious Disease"/>
            <person name="Cerqueira G."/>
            <person name="Feldgarden M."/>
            <person name="Courvalin P."/>
            <person name="Perichon B."/>
            <person name="Grillot-Courvalin C."/>
            <person name="Clermont D."/>
            <person name="Rocha E."/>
            <person name="Yoon E.-J."/>
            <person name="Nemec A."/>
            <person name="Walker B."/>
            <person name="Young S.K."/>
            <person name="Zeng Q."/>
            <person name="Gargeya S."/>
            <person name="Fitzgerald M."/>
            <person name="Haas B."/>
            <person name="Abouelleil A."/>
            <person name="Alvarado L."/>
            <person name="Arachchi H.M."/>
            <person name="Berlin A.M."/>
            <person name="Chapman S.B."/>
            <person name="Dewar J."/>
            <person name="Goldberg J."/>
            <person name="Griggs A."/>
            <person name="Gujja S."/>
            <person name="Hansen M."/>
            <person name="Howarth C."/>
            <person name="Imamovic A."/>
            <person name="Larimer J."/>
            <person name="McCowan C."/>
            <person name="Murphy C."/>
            <person name="Neiman D."/>
            <person name="Pearson M."/>
            <person name="Priest M."/>
            <person name="Roberts A."/>
            <person name="Saif S."/>
            <person name="Shea T."/>
            <person name="Sisk P."/>
            <person name="Sykes S."/>
            <person name="Wortman J."/>
            <person name="Nusbaum C."/>
            <person name="Birren B."/>
        </authorList>
    </citation>
    <scope>NUCLEOTIDE SEQUENCE [LARGE SCALE GENOMIC DNA]</scope>
    <source>
        <strain evidence="3 4">CIP 110307</strain>
    </source>
</reference>
<dbReference type="eggNOG" id="COG4968">
    <property type="taxonomic scope" value="Bacteria"/>
</dbReference>
<dbReference type="PANTHER" id="PTHR30093">
    <property type="entry name" value="GENERAL SECRETION PATHWAY PROTEIN G"/>
    <property type="match status" value="1"/>
</dbReference>
<dbReference type="AlphaFoldDB" id="N9FQC4"/>
<dbReference type="InterPro" id="IPR000983">
    <property type="entry name" value="Bac_GSPG_pilin"/>
</dbReference>
<keyword evidence="2" id="KW-0472">Membrane</keyword>
<dbReference type="InterPro" id="IPR012902">
    <property type="entry name" value="N_methyl_site"/>
</dbReference>
<dbReference type="PANTHER" id="PTHR30093:SF47">
    <property type="entry name" value="TYPE IV PILUS NON-CORE MINOR PILIN PILE"/>
    <property type="match status" value="1"/>
</dbReference>
<evidence type="ECO:0000313" key="4">
    <source>
        <dbReference type="Proteomes" id="UP000017670"/>
    </source>
</evidence>
<evidence type="ECO:0000256" key="1">
    <source>
        <dbReference type="ARBA" id="ARBA00022481"/>
    </source>
</evidence>
<dbReference type="PATRIC" id="fig|1217648.3.peg.1449"/>
<dbReference type="Pfam" id="PF07963">
    <property type="entry name" value="N_methyl"/>
    <property type="match status" value="1"/>
</dbReference>
<dbReference type="GO" id="GO:0015628">
    <property type="term" value="P:protein secretion by the type II secretion system"/>
    <property type="evidence" value="ECO:0007669"/>
    <property type="project" value="InterPro"/>
</dbReference>
<dbReference type="STRING" id="262668.GCA_000931715_01653"/>
<evidence type="ECO:0008006" key="5">
    <source>
        <dbReference type="Google" id="ProtNLM"/>
    </source>
</evidence>
<keyword evidence="4" id="KW-1185">Reference proteome</keyword>
<dbReference type="PROSITE" id="PS00409">
    <property type="entry name" value="PROKAR_NTER_METHYL"/>
    <property type="match status" value="1"/>
</dbReference>
<evidence type="ECO:0000313" key="3">
    <source>
        <dbReference type="EMBL" id="ENW07014.1"/>
    </source>
</evidence>
<protein>
    <recommendedName>
        <fullName evidence="5">Prepilin-type N-terminal cleavage/methylation domain-containing protein</fullName>
    </recommendedName>
</protein>